<comment type="function">
    <text evidence="7">Specifically dimethylates two adjacent adenosines (A1518 and A1519) in the loop of a conserved hairpin near the 3'-end of 16S rRNA in the 30S particle. May play a critical role in biogenesis of 30S subunits.</text>
</comment>
<dbReference type="InterPro" id="IPR011530">
    <property type="entry name" value="rRNA_adenine_dimethylase"/>
</dbReference>
<feature type="binding site" evidence="7 8">
    <location>
        <position position="14"/>
    </location>
    <ligand>
        <name>S-adenosyl-L-methionine</name>
        <dbReference type="ChEBI" id="CHEBI:59789"/>
    </ligand>
</feature>
<organism evidence="11 12">
    <name type="scientific">Pseudogemmatithrix spongiicola</name>
    <dbReference type="NCBI Taxonomy" id="3062599"/>
    <lineage>
        <taxon>Bacteria</taxon>
        <taxon>Pseudomonadati</taxon>
        <taxon>Gemmatimonadota</taxon>
        <taxon>Gemmatimonadia</taxon>
        <taxon>Gemmatimonadales</taxon>
        <taxon>Gemmatimonadaceae</taxon>
        <taxon>Pseudogemmatithrix</taxon>
    </lineage>
</organism>
<protein>
    <recommendedName>
        <fullName evidence="7">Ribosomal RNA small subunit methyltransferase A</fullName>
        <ecNumber evidence="7">2.1.1.182</ecNumber>
    </recommendedName>
    <alternativeName>
        <fullName evidence="7">16S rRNA (adenine(1518)-N(6)/adenine(1519)-N(6))-dimethyltransferase</fullName>
    </alternativeName>
    <alternativeName>
        <fullName evidence="7">16S rRNA dimethyladenosine transferase</fullName>
    </alternativeName>
    <alternativeName>
        <fullName evidence="7">16S rRNA dimethylase</fullName>
    </alternativeName>
    <alternativeName>
        <fullName evidence="7">S-adenosylmethionine-6-N', N'-adenosyl(rRNA) dimethyltransferase</fullName>
    </alternativeName>
</protein>
<accession>A0AA49K099</accession>
<keyword evidence="1 7" id="KW-0963">Cytoplasm</keyword>
<dbReference type="InterPro" id="IPR001737">
    <property type="entry name" value="KsgA/Erm"/>
</dbReference>
<comment type="similarity">
    <text evidence="7">Belongs to the class I-like SAM-binding methyltransferase superfamily. rRNA adenine N(6)-methyltransferase family. RsmA subfamily.</text>
</comment>
<evidence type="ECO:0000256" key="5">
    <source>
        <dbReference type="ARBA" id="ARBA00022691"/>
    </source>
</evidence>
<feature type="domain" description="Ribosomal RNA adenine methylase transferase N-terminal" evidence="9">
    <location>
        <begin position="21"/>
        <end position="190"/>
    </location>
</feature>
<dbReference type="Proteomes" id="UP001229955">
    <property type="component" value="Chromosome"/>
</dbReference>
<dbReference type="PANTHER" id="PTHR11727">
    <property type="entry name" value="DIMETHYLADENOSINE TRANSFERASE"/>
    <property type="match status" value="1"/>
</dbReference>
<sequence length="263" mass="28980">MSALPRPKKRLGQHFLTDPRLLGRIADALACTREDTVIEIGPGRGALTEHLLQRAGRVIAIELDRELAPILRERWKDEPRFTLIEGDVLEQDLGALAGGPYLLAGNVPYNITTPILFHAMQRPRPTRAVYLVQKEVADRVVAAPDSDDYGALSVNVQALAQAERLFLVGAKSFNPPPKVESAVLRIVPRAEALLAPEEEEPFRLLVQGAFGLRRKQMRRVVRTLFDLDAAAADALLSAAGVDPAARPETLGVLEFLRVLRARR</sequence>
<dbReference type="GO" id="GO:0003723">
    <property type="term" value="F:RNA binding"/>
    <property type="evidence" value="ECO:0007669"/>
    <property type="project" value="UniProtKB-UniRule"/>
</dbReference>
<dbReference type="EC" id="2.1.1.182" evidence="7"/>
<dbReference type="InterPro" id="IPR029063">
    <property type="entry name" value="SAM-dependent_MTases_sf"/>
</dbReference>
<dbReference type="SMART" id="SM00650">
    <property type="entry name" value="rADc"/>
    <property type="match status" value="1"/>
</dbReference>
<keyword evidence="3 7" id="KW-0489">Methyltransferase</keyword>
<dbReference type="PROSITE" id="PS51689">
    <property type="entry name" value="SAM_RNA_A_N6_MT"/>
    <property type="match status" value="1"/>
</dbReference>
<feature type="binding site" evidence="7 8">
    <location>
        <position position="106"/>
    </location>
    <ligand>
        <name>S-adenosyl-L-methionine</name>
        <dbReference type="ChEBI" id="CHEBI:59789"/>
    </ligand>
</feature>
<feature type="binding site" evidence="7 8">
    <location>
        <position position="41"/>
    </location>
    <ligand>
        <name>S-adenosyl-L-methionine</name>
        <dbReference type="ChEBI" id="CHEBI:59789"/>
    </ligand>
</feature>
<dbReference type="HAMAP" id="MF_00607">
    <property type="entry name" value="16SrRNA_methyltr_A"/>
    <property type="match status" value="1"/>
</dbReference>
<dbReference type="GO" id="GO:0052908">
    <property type="term" value="F:16S rRNA (adenine(1518)-N(6)/adenine(1519)-N(6))-dimethyltransferase activity"/>
    <property type="evidence" value="ECO:0007669"/>
    <property type="project" value="UniProtKB-EC"/>
</dbReference>
<evidence type="ECO:0000256" key="8">
    <source>
        <dbReference type="PROSITE-ProRule" id="PRU01026"/>
    </source>
</evidence>
<evidence type="ECO:0000256" key="6">
    <source>
        <dbReference type="ARBA" id="ARBA00022884"/>
    </source>
</evidence>
<dbReference type="EMBL" id="CP130613">
    <property type="protein sequence ID" value="WKW15324.1"/>
    <property type="molecule type" value="Genomic_DNA"/>
</dbReference>
<evidence type="ECO:0000256" key="3">
    <source>
        <dbReference type="ARBA" id="ARBA00022603"/>
    </source>
</evidence>
<dbReference type="InterPro" id="IPR023165">
    <property type="entry name" value="rRNA_Ade_diMease-like_C"/>
</dbReference>
<keyword evidence="5 7" id="KW-0949">S-adenosyl-L-methionine</keyword>
<dbReference type="Pfam" id="PF00398">
    <property type="entry name" value="RrnaAD"/>
    <property type="match status" value="1"/>
</dbReference>
<name>A0AA49K099_9BACT</name>
<keyword evidence="2 7" id="KW-0698">rRNA processing</keyword>
<keyword evidence="6 7" id="KW-0694">RNA-binding</keyword>
<comment type="catalytic activity">
    <reaction evidence="7">
        <text>adenosine(1518)/adenosine(1519) in 16S rRNA + 4 S-adenosyl-L-methionine = N(6)-dimethyladenosine(1518)/N(6)-dimethyladenosine(1519) in 16S rRNA + 4 S-adenosyl-L-homocysteine + 4 H(+)</text>
        <dbReference type="Rhea" id="RHEA:19609"/>
        <dbReference type="Rhea" id="RHEA-COMP:10232"/>
        <dbReference type="Rhea" id="RHEA-COMP:10233"/>
        <dbReference type="ChEBI" id="CHEBI:15378"/>
        <dbReference type="ChEBI" id="CHEBI:57856"/>
        <dbReference type="ChEBI" id="CHEBI:59789"/>
        <dbReference type="ChEBI" id="CHEBI:74411"/>
        <dbReference type="ChEBI" id="CHEBI:74493"/>
        <dbReference type="EC" id="2.1.1.182"/>
    </reaction>
</comment>
<dbReference type="PANTHER" id="PTHR11727:SF7">
    <property type="entry name" value="DIMETHYLADENOSINE TRANSFERASE-RELATED"/>
    <property type="match status" value="1"/>
</dbReference>
<dbReference type="RefSeq" id="WP_367885294.1">
    <property type="nucleotide sequence ID" value="NZ_CP130612.1"/>
</dbReference>
<keyword evidence="12" id="KW-1185">Reference proteome</keyword>
<evidence type="ECO:0000259" key="9">
    <source>
        <dbReference type="SMART" id="SM00650"/>
    </source>
</evidence>
<feature type="binding site" evidence="7 8">
    <location>
        <position position="16"/>
    </location>
    <ligand>
        <name>S-adenosyl-L-methionine</name>
        <dbReference type="ChEBI" id="CHEBI:59789"/>
    </ligand>
</feature>
<dbReference type="CDD" id="cd02440">
    <property type="entry name" value="AdoMet_MTases"/>
    <property type="match status" value="1"/>
</dbReference>
<feature type="binding site" evidence="7 8">
    <location>
        <position position="87"/>
    </location>
    <ligand>
        <name>S-adenosyl-L-methionine</name>
        <dbReference type="ChEBI" id="CHEBI:59789"/>
    </ligand>
</feature>
<dbReference type="KEGG" id="pspc:Strain318_001707"/>
<dbReference type="InterPro" id="IPR020598">
    <property type="entry name" value="rRNA_Ade_methylase_Trfase_N"/>
</dbReference>
<evidence type="ECO:0000256" key="2">
    <source>
        <dbReference type="ARBA" id="ARBA00022552"/>
    </source>
</evidence>
<evidence type="ECO:0000313" key="10">
    <source>
        <dbReference type="EMBL" id="WKW12417.1"/>
    </source>
</evidence>
<accession>A0AA49Q515</accession>
<evidence type="ECO:0000256" key="1">
    <source>
        <dbReference type="ARBA" id="ARBA00022490"/>
    </source>
</evidence>
<dbReference type="InterPro" id="IPR020596">
    <property type="entry name" value="rRNA_Ade_Mease_Trfase_CS"/>
</dbReference>
<dbReference type="EMBL" id="CP130612">
    <property type="protein sequence ID" value="WKW12417.1"/>
    <property type="molecule type" value="Genomic_DNA"/>
</dbReference>
<gene>
    <name evidence="7 11" type="primary">rsmA</name>
    <name evidence="7" type="synonym">ksgA</name>
    <name evidence="10" type="ORF">Strain138_001708</name>
    <name evidence="11" type="ORF">Strain318_001707</name>
</gene>
<keyword evidence="4 7" id="KW-0808">Transferase</keyword>
<dbReference type="Gene3D" id="3.40.50.150">
    <property type="entry name" value="Vaccinia Virus protein VP39"/>
    <property type="match status" value="1"/>
</dbReference>
<feature type="binding site" evidence="7 8">
    <location>
        <position position="62"/>
    </location>
    <ligand>
        <name>S-adenosyl-L-methionine</name>
        <dbReference type="ChEBI" id="CHEBI:59789"/>
    </ligand>
</feature>
<evidence type="ECO:0000313" key="11">
    <source>
        <dbReference type="EMBL" id="WKW15324.1"/>
    </source>
</evidence>
<proteinExistence type="inferred from homology"/>
<evidence type="ECO:0000256" key="7">
    <source>
        <dbReference type="HAMAP-Rule" id="MF_00607"/>
    </source>
</evidence>
<dbReference type="SUPFAM" id="SSF53335">
    <property type="entry name" value="S-adenosyl-L-methionine-dependent methyltransferases"/>
    <property type="match status" value="1"/>
</dbReference>
<reference evidence="11" key="1">
    <citation type="submission" date="2023-07" db="EMBL/GenBank/DDBJ databases">
        <authorList>
            <person name="Haufschild T."/>
            <person name="Kallscheuer N."/>
            <person name="Hammer J."/>
            <person name="Kohn T."/>
            <person name="Kabuu M."/>
            <person name="Jogler M."/>
            <person name="Wohfarth N."/>
            <person name="Heuer A."/>
            <person name="Rohde M."/>
            <person name="van Teeseling M.C.F."/>
            <person name="Jogler C."/>
        </authorList>
    </citation>
    <scope>NUCLEOTIDE SEQUENCE</scope>
    <source>
        <strain evidence="10">Strain 138</strain>
        <strain evidence="11">Strain 318</strain>
    </source>
</reference>
<dbReference type="NCBIfam" id="TIGR00755">
    <property type="entry name" value="ksgA"/>
    <property type="match status" value="1"/>
</dbReference>
<dbReference type="GO" id="GO:0005829">
    <property type="term" value="C:cytosol"/>
    <property type="evidence" value="ECO:0007669"/>
    <property type="project" value="TreeGrafter"/>
</dbReference>
<dbReference type="PROSITE" id="PS01131">
    <property type="entry name" value="RRNA_A_DIMETH"/>
    <property type="match status" value="1"/>
</dbReference>
<comment type="subcellular location">
    <subcellularLocation>
        <location evidence="7">Cytoplasm</location>
    </subcellularLocation>
</comment>
<evidence type="ECO:0000313" key="12">
    <source>
        <dbReference type="Proteomes" id="UP001229955"/>
    </source>
</evidence>
<dbReference type="AlphaFoldDB" id="A0AA49K099"/>
<dbReference type="Gene3D" id="1.10.8.100">
    <property type="entry name" value="Ribosomal RNA adenine dimethylase-like, domain 2"/>
    <property type="match status" value="1"/>
</dbReference>
<evidence type="ECO:0000256" key="4">
    <source>
        <dbReference type="ARBA" id="ARBA00022679"/>
    </source>
</evidence>